<evidence type="ECO:0000256" key="3">
    <source>
        <dbReference type="ARBA" id="ARBA00022452"/>
    </source>
</evidence>
<dbReference type="Pfam" id="PF07715">
    <property type="entry name" value="Plug"/>
    <property type="match status" value="1"/>
</dbReference>
<dbReference type="eggNOG" id="COG4771">
    <property type="taxonomic scope" value="Bacteria"/>
</dbReference>
<accession>A0A1V3TZ34</accession>
<protein>
    <submittedName>
        <fullName evidence="9">SusC/RagA family TonB-linked outer membrane protein</fullName>
    </submittedName>
</protein>
<dbReference type="SUPFAM" id="SSF56935">
    <property type="entry name" value="Porins"/>
    <property type="match status" value="1"/>
</dbReference>
<keyword evidence="2 7" id="KW-0813">Transport</keyword>
<comment type="subcellular location">
    <subcellularLocation>
        <location evidence="1 7">Cell outer membrane</location>
        <topology evidence="1 7">Multi-pass membrane protein</topology>
    </subcellularLocation>
</comment>
<dbReference type="STRING" id="238.BBD35_00720"/>
<evidence type="ECO:0000256" key="6">
    <source>
        <dbReference type="ARBA" id="ARBA00023237"/>
    </source>
</evidence>
<keyword evidence="3 7" id="KW-1134">Transmembrane beta strand</keyword>
<dbReference type="NCBIfam" id="TIGR04056">
    <property type="entry name" value="OMP_RagA_SusC"/>
    <property type="match status" value="1"/>
</dbReference>
<dbReference type="PROSITE" id="PS52016">
    <property type="entry name" value="TONB_DEPENDENT_REC_3"/>
    <property type="match status" value="1"/>
</dbReference>
<dbReference type="InterPro" id="IPR012910">
    <property type="entry name" value="Plug_dom"/>
</dbReference>
<evidence type="ECO:0000256" key="1">
    <source>
        <dbReference type="ARBA" id="ARBA00004571"/>
    </source>
</evidence>
<evidence type="ECO:0000256" key="4">
    <source>
        <dbReference type="ARBA" id="ARBA00022692"/>
    </source>
</evidence>
<reference evidence="9 10" key="1">
    <citation type="submission" date="2016-11" db="EMBL/GenBank/DDBJ databases">
        <title>Genome sequence and comparative genomic analysis of clinical strain Elizabethkingia meningoseptica 61421 PRCM.</title>
        <authorList>
            <person name="Wang M."/>
            <person name="Hu S."/>
            <person name="Cao L."/>
            <person name="Jiang T."/>
            <person name="Zhou Y."/>
            <person name="Ming D."/>
        </authorList>
    </citation>
    <scope>NUCLEOTIDE SEQUENCE [LARGE SCALE GENOMIC DNA]</scope>
    <source>
        <strain evidence="9 10">61421 PRCM</strain>
    </source>
</reference>
<comment type="caution">
    <text evidence="9">The sequence shown here is derived from an EMBL/GenBank/DDBJ whole genome shotgun (WGS) entry which is preliminary data.</text>
</comment>
<dbReference type="InterPro" id="IPR023996">
    <property type="entry name" value="TonB-dep_OMP_SusC/RagA"/>
</dbReference>
<name>A0A1V3TZ34_ELIME</name>
<keyword evidence="10" id="KW-1185">Reference proteome</keyword>
<dbReference type="InterPro" id="IPR036942">
    <property type="entry name" value="Beta-barrel_TonB_sf"/>
</dbReference>
<keyword evidence="4 7" id="KW-0812">Transmembrane</keyword>
<gene>
    <name evidence="9" type="ORF">BMF97_09705</name>
</gene>
<comment type="similarity">
    <text evidence="7">Belongs to the TonB-dependent receptor family.</text>
</comment>
<dbReference type="Gene3D" id="2.40.170.20">
    <property type="entry name" value="TonB-dependent receptor, beta-barrel domain"/>
    <property type="match status" value="1"/>
</dbReference>
<proteinExistence type="inferred from homology"/>
<evidence type="ECO:0000256" key="5">
    <source>
        <dbReference type="ARBA" id="ARBA00023136"/>
    </source>
</evidence>
<dbReference type="Gene3D" id="2.170.130.10">
    <property type="entry name" value="TonB-dependent receptor, plug domain"/>
    <property type="match status" value="1"/>
</dbReference>
<keyword evidence="5 7" id="KW-0472">Membrane</keyword>
<dbReference type="AlphaFoldDB" id="A0A1V3TZ34"/>
<dbReference type="InterPro" id="IPR037066">
    <property type="entry name" value="Plug_dom_sf"/>
</dbReference>
<dbReference type="NCBIfam" id="TIGR04057">
    <property type="entry name" value="SusC_RagA_signa"/>
    <property type="match status" value="1"/>
</dbReference>
<dbReference type="Proteomes" id="UP000188947">
    <property type="component" value="Unassembled WGS sequence"/>
</dbReference>
<feature type="domain" description="TonB-dependent receptor plug" evidence="8">
    <location>
        <begin position="49"/>
        <end position="167"/>
    </location>
</feature>
<keyword evidence="6 7" id="KW-0998">Cell outer membrane</keyword>
<evidence type="ECO:0000259" key="8">
    <source>
        <dbReference type="Pfam" id="PF07715"/>
    </source>
</evidence>
<dbReference type="EMBL" id="MPOG01000011">
    <property type="protein sequence ID" value="OOH95108.1"/>
    <property type="molecule type" value="Genomic_DNA"/>
</dbReference>
<evidence type="ECO:0000313" key="10">
    <source>
        <dbReference type="Proteomes" id="UP000188947"/>
    </source>
</evidence>
<evidence type="ECO:0000256" key="2">
    <source>
        <dbReference type="ARBA" id="ARBA00022448"/>
    </source>
</evidence>
<dbReference type="RefSeq" id="WP_069215719.1">
    <property type="nucleotide sequence ID" value="NZ_CP016378.1"/>
</dbReference>
<evidence type="ECO:0000256" key="7">
    <source>
        <dbReference type="PROSITE-ProRule" id="PRU01360"/>
    </source>
</evidence>
<evidence type="ECO:0000313" key="9">
    <source>
        <dbReference type="EMBL" id="OOH95108.1"/>
    </source>
</evidence>
<dbReference type="InterPro" id="IPR023997">
    <property type="entry name" value="TonB-dep_OMP_SusC/RagA_CS"/>
</dbReference>
<organism evidence="9 10">
    <name type="scientific">Elizabethkingia meningoseptica</name>
    <name type="common">Chryseobacterium meningosepticum</name>
    <dbReference type="NCBI Taxonomy" id="238"/>
    <lineage>
        <taxon>Bacteria</taxon>
        <taxon>Pseudomonadati</taxon>
        <taxon>Bacteroidota</taxon>
        <taxon>Flavobacteriia</taxon>
        <taxon>Flavobacteriales</taxon>
        <taxon>Weeksellaceae</taxon>
        <taxon>Elizabethkingia</taxon>
    </lineage>
</organism>
<dbReference type="GO" id="GO:0009279">
    <property type="term" value="C:cell outer membrane"/>
    <property type="evidence" value="ECO:0007669"/>
    <property type="project" value="UniProtKB-SubCell"/>
</dbReference>
<dbReference type="OrthoDB" id="9768177at2"/>
<sequence length="942" mass="103695">MKNCLKFLSAGVVFFIGQDLLFAQQKKDTVKTREIEEVVMVGFGQKKSVKEVTGSVSTMKADKIDKVPVASVDKMMMGRVSGVQTGSASGQPGGATNVRVRGITSVNGGVSPIYIVDGVRISSGDLTALNTTANILANLNSDDIESLTVLKDAVSTSLYGADSGAGVILITTKSGKSGKPRFSFHKNFGINKIAYKLPASLTREQWLDLASQIVTNTYNDAFPTKEDAYRGITDPSIDILGKAAYMGYNTDWNKELSRNSAVQEDLNFSASGGTDKFKYYSSFNYFTQESVYKASDFKRLTASTKLEYKATDRLNITTDVNFSNGVINTLANGGAFSNPLIAQYFNLPIDPVRNPDGSWYLGVDNQLPSGNFNAAALQDMNYNRANTTRVFANVGVNYKIIPNLNYRFVFAPEYIVVEEDQYWSPLHGDGYSYKGQLSSNTRRFFNFNIQNILEYSFKAGADHNFVVRLIQEAYKTNGRNLNAVGSVVALQRFQTLDNFIKPNSVGGNKAVTSRAGYAAQINYNYKQIFNLDASYRRDALSNFMPGKKAGNFYSVGASVDVAEIFLKGSETFSAIKFRSSYGKLGNTITSSPYATYSFGINYNDNAGAVYAGVYNPDLRWETVKPFNVGVDVGLLSDRIKVTAEYFNKKTEDLIFSVPLSNSHGLGSYDRNIGNLVNKGMEFSIDATILRAKSNDDLGISFDANLSTLDNKITTLYGGKDIINGQSIMREGEIVGSFFMRKWAGVDPSNGDPLWYINGVDGATTNDWNKAQRAIQGSPYAKIFGGAGLNLSYKGFNLNARLTYSFGAKVFDNWAFYTLSDGAYTLYYPGYASQLDYWTPQNTHAANPKPYDGGVNANQASTRFLYKADYLRLSNVKLGYTFRGDFIKGAPINSFTVYVMGNNIWTKAFDKNLAFDPESSISAFTNLNLPVLKSYVIGFTLDF</sequence>
<dbReference type="InterPro" id="IPR039426">
    <property type="entry name" value="TonB-dep_rcpt-like"/>
</dbReference>